<reference evidence="1" key="2">
    <citation type="submission" date="2015-03" db="EMBL/GenBank/DDBJ databases">
        <authorList>
            <person name="Chow C.-E.T."/>
            <person name="Winget D.M."/>
            <person name="White R.A.III."/>
            <person name="Hallam S.J."/>
            <person name="Suttle C.A."/>
        </authorList>
    </citation>
    <scope>NUCLEOTIDE SEQUENCE</scope>
    <source>
        <strain evidence="1">Oxic1_8</strain>
    </source>
</reference>
<proteinExistence type="predicted"/>
<protein>
    <submittedName>
        <fullName evidence="1">Uncharacterized protein</fullName>
    </submittedName>
</protein>
<accession>A0A0F7L9U0</accession>
<reference evidence="1" key="1">
    <citation type="journal article" date="2015" name="Front. Microbiol.">
        <title>Combining genomic sequencing methods to explore viral diversity and reveal potential virus-host interactions.</title>
        <authorList>
            <person name="Chow C.E."/>
            <person name="Winget D.M."/>
            <person name="White R.A.III."/>
            <person name="Hallam S.J."/>
            <person name="Suttle C.A."/>
        </authorList>
    </citation>
    <scope>NUCLEOTIDE SEQUENCE</scope>
    <source>
        <strain evidence="1">Oxic1_8</strain>
    </source>
</reference>
<evidence type="ECO:0000313" key="1">
    <source>
        <dbReference type="EMBL" id="AKH48358.1"/>
    </source>
</evidence>
<dbReference type="EMBL" id="KR029603">
    <property type="protein sequence ID" value="AKH48358.1"/>
    <property type="molecule type" value="Genomic_DNA"/>
</dbReference>
<sequence>MSIRQSVWTTCGSVQRWAVTPARVAAAGVRAVSGSSHQYAVPSNSLARLPRIRLSNSGLKTSGPST</sequence>
<organism evidence="1">
    <name type="scientific">uncultured marine virus</name>
    <dbReference type="NCBI Taxonomy" id="186617"/>
    <lineage>
        <taxon>Viruses</taxon>
        <taxon>environmental samples</taxon>
    </lineage>
</organism>
<name>A0A0F7L9U0_9VIRU</name>